<feature type="active site" description="Proton acceptor" evidence="8">
    <location>
        <position position="68"/>
    </location>
</feature>
<dbReference type="OrthoDB" id="9774737at2"/>
<keyword evidence="6 8" id="KW-0520">NAD</keyword>
<dbReference type="RefSeq" id="WP_034421458.1">
    <property type="nucleotide sequence ID" value="NZ_CP045798.1"/>
</dbReference>
<comment type="catalytic activity">
    <reaction evidence="7 8">
        <text>NAD(+) + ATP = ADP + NADP(+) + H(+)</text>
        <dbReference type="Rhea" id="RHEA:18629"/>
        <dbReference type="ChEBI" id="CHEBI:15378"/>
        <dbReference type="ChEBI" id="CHEBI:30616"/>
        <dbReference type="ChEBI" id="CHEBI:57540"/>
        <dbReference type="ChEBI" id="CHEBI:58349"/>
        <dbReference type="ChEBI" id="CHEBI:456216"/>
        <dbReference type="EC" id="2.7.1.23"/>
    </reaction>
</comment>
<proteinExistence type="inferred from homology"/>
<dbReference type="KEGG" id="tfr:BR63_03970"/>
<keyword evidence="3 8" id="KW-0418">Kinase</keyword>
<comment type="function">
    <text evidence="8">Involved in the regulation of the intracellular balance of NAD and NADP, and is a key enzyme in the biosynthesis of NADP. Catalyzes specifically the phosphorylation on 2'-hydroxyl of the adenosine moiety of NAD to yield NADP.</text>
</comment>
<evidence type="ECO:0000313" key="9">
    <source>
        <dbReference type="EMBL" id="QNB45546.1"/>
    </source>
</evidence>
<keyword evidence="4 8" id="KW-0067">ATP-binding</keyword>
<reference evidence="9 10" key="1">
    <citation type="journal article" date="2019" name="Front. Microbiol.">
        <title>Thermoanaerosceptrum fracticalcis gen. nov. sp. nov., a Novel Fumarate-Fermenting Microorganism From a Deep Fractured Carbonate Aquifer of the US Great Basin.</title>
        <authorList>
            <person name="Hamilton-Brehm S.D."/>
            <person name="Stewart L.E."/>
            <person name="Zavarin M."/>
            <person name="Caldwell M."/>
            <person name="Lawson P.A."/>
            <person name="Onstott T.C."/>
            <person name="Grzymski J."/>
            <person name="Neveux I."/>
            <person name="Lollar B.S."/>
            <person name="Russell C.E."/>
            <person name="Moser D.P."/>
        </authorList>
    </citation>
    <scope>NUCLEOTIDE SEQUENCE [LARGE SCALE GENOMIC DNA]</scope>
    <source>
        <strain evidence="9 10">DRI-13</strain>
    </source>
</reference>
<feature type="binding site" evidence="8">
    <location>
        <begin position="183"/>
        <end position="188"/>
    </location>
    <ligand>
        <name>NAD(+)</name>
        <dbReference type="ChEBI" id="CHEBI:57540"/>
    </ligand>
</feature>
<dbReference type="Pfam" id="PF20143">
    <property type="entry name" value="NAD_kinase_C"/>
    <property type="match status" value="1"/>
</dbReference>
<keyword evidence="8" id="KW-0963">Cytoplasm</keyword>
<evidence type="ECO:0000256" key="4">
    <source>
        <dbReference type="ARBA" id="ARBA00022840"/>
    </source>
</evidence>
<keyword evidence="10" id="KW-1185">Reference proteome</keyword>
<organism evidence="9 10">
    <name type="scientific">Thermanaerosceptrum fracticalcis</name>
    <dbReference type="NCBI Taxonomy" id="1712410"/>
    <lineage>
        <taxon>Bacteria</taxon>
        <taxon>Bacillati</taxon>
        <taxon>Bacillota</taxon>
        <taxon>Clostridia</taxon>
        <taxon>Eubacteriales</taxon>
        <taxon>Peptococcaceae</taxon>
        <taxon>Thermanaerosceptrum</taxon>
    </lineage>
</organism>
<dbReference type="AlphaFoldDB" id="A0A7G6E0E2"/>
<dbReference type="Pfam" id="PF01513">
    <property type="entry name" value="NAD_kinase"/>
    <property type="match status" value="1"/>
</dbReference>
<feature type="binding site" evidence="8">
    <location>
        <begin position="68"/>
        <end position="69"/>
    </location>
    <ligand>
        <name>NAD(+)</name>
        <dbReference type="ChEBI" id="CHEBI:57540"/>
    </ligand>
</feature>
<feature type="binding site" evidence="8">
    <location>
        <position position="172"/>
    </location>
    <ligand>
        <name>NAD(+)</name>
        <dbReference type="ChEBI" id="CHEBI:57540"/>
    </ligand>
</feature>
<keyword evidence="2 8" id="KW-0547">Nucleotide-binding</keyword>
<evidence type="ECO:0000256" key="7">
    <source>
        <dbReference type="ARBA" id="ARBA00047925"/>
    </source>
</evidence>
<sequence>MLSAVGFVLNTRKKQPVSLAKQLLQWFKERGIAVYAPEEDSRMIGINRPGNVTDWGKLVQCVIVIGGDGTFLRAARMMAPYGVPILGINMGTLGFLTEIELSEVETALTRLLQGDFYIEDRMMLEAKVTRGQQPVAAYIGLNDVVINKGPMARLITLDIFVDQEFVTTYTADGVILASPTGSTAYSLSAGGPIVYPEIEVTLLTPICPHTLHARPLVIPAQKTTRVVVMNQQPDSMLTIDGQSSFELLSGDEIFVSKAPFITRLIRIKGQSFFSILREKLKAEGRSFYE</sequence>
<dbReference type="InterPro" id="IPR002504">
    <property type="entry name" value="NADK"/>
</dbReference>
<dbReference type="GO" id="GO:0006741">
    <property type="term" value="P:NADP+ biosynthetic process"/>
    <property type="evidence" value="ECO:0007669"/>
    <property type="project" value="UniProtKB-UniRule"/>
</dbReference>
<evidence type="ECO:0000256" key="5">
    <source>
        <dbReference type="ARBA" id="ARBA00022857"/>
    </source>
</evidence>
<dbReference type="FunFam" id="2.60.200.30:FF:000009">
    <property type="entry name" value="Poly(P)/ATP NAD kinase"/>
    <property type="match status" value="1"/>
</dbReference>
<evidence type="ECO:0000256" key="1">
    <source>
        <dbReference type="ARBA" id="ARBA00022679"/>
    </source>
</evidence>
<dbReference type="Proteomes" id="UP000515847">
    <property type="component" value="Chromosome"/>
</dbReference>
<dbReference type="GO" id="GO:0005737">
    <property type="term" value="C:cytoplasm"/>
    <property type="evidence" value="ECO:0007669"/>
    <property type="project" value="UniProtKB-SubCell"/>
</dbReference>
<feature type="binding site" evidence="8">
    <location>
        <position position="153"/>
    </location>
    <ligand>
        <name>NAD(+)</name>
        <dbReference type="ChEBI" id="CHEBI:57540"/>
    </ligand>
</feature>
<accession>A0A7G6E0E2</accession>
<dbReference type="GO" id="GO:0003951">
    <property type="term" value="F:NAD+ kinase activity"/>
    <property type="evidence" value="ECO:0007669"/>
    <property type="project" value="UniProtKB-UniRule"/>
</dbReference>
<evidence type="ECO:0000256" key="2">
    <source>
        <dbReference type="ARBA" id="ARBA00022741"/>
    </source>
</evidence>
<dbReference type="EC" id="2.7.1.23" evidence="8"/>
<evidence type="ECO:0000313" key="10">
    <source>
        <dbReference type="Proteomes" id="UP000515847"/>
    </source>
</evidence>
<feature type="binding site" evidence="8">
    <location>
        <position position="73"/>
    </location>
    <ligand>
        <name>NAD(+)</name>
        <dbReference type="ChEBI" id="CHEBI:57540"/>
    </ligand>
</feature>
<dbReference type="HAMAP" id="MF_00361">
    <property type="entry name" value="NAD_kinase"/>
    <property type="match status" value="1"/>
</dbReference>
<feature type="binding site" evidence="8">
    <location>
        <begin position="142"/>
        <end position="143"/>
    </location>
    <ligand>
        <name>NAD(+)</name>
        <dbReference type="ChEBI" id="CHEBI:57540"/>
    </ligand>
</feature>
<dbReference type="GO" id="GO:0019674">
    <property type="term" value="P:NAD+ metabolic process"/>
    <property type="evidence" value="ECO:0007669"/>
    <property type="project" value="InterPro"/>
</dbReference>
<evidence type="ECO:0000256" key="8">
    <source>
        <dbReference type="HAMAP-Rule" id="MF_00361"/>
    </source>
</evidence>
<dbReference type="InterPro" id="IPR016064">
    <property type="entry name" value="NAD/diacylglycerol_kinase_sf"/>
</dbReference>
<dbReference type="GO" id="GO:0051287">
    <property type="term" value="F:NAD binding"/>
    <property type="evidence" value="ECO:0007669"/>
    <property type="project" value="UniProtKB-ARBA"/>
</dbReference>
<evidence type="ECO:0000256" key="6">
    <source>
        <dbReference type="ARBA" id="ARBA00023027"/>
    </source>
</evidence>
<dbReference type="SUPFAM" id="SSF111331">
    <property type="entry name" value="NAD kinase/diacylglycerol kinase-like"/>
    <property type="match status" value="1"/>
</dbReference>
<gene>
    <name evidence="8" type="primary">nadK</name>
    <name evidence="9" type="ORF">BR63_03970</name>
</gene>
<comment type="caution">
    <text evidence="8">Lacks conserved residue(s) required for the propagation of feature annotation.</text>
</comment>
<dbReference type="EMBL" id="CP045798">
    <property type="protein sequence ID" value="QNB45546.1"/>
    <property type="molecule type" value="Genomic_DNA"/>
</dbReference>
<comment type="cofactor">
    <cofactor evidence="8">
        <name>a divalent metal cation</name>
        <dbReference type="ChEBI" id="CHEBI:60240"/>
    </cofactor>
</comment>
<dbReference type="PANTHER" id="PTHR20275">
    <property type="entry name" value="NAD KINASE"/>
    <property type="match status" value="1"/>
</dbReference>
<dbReference type="GO" id="GO:0005524">
    <property type="term" value="F:ATP binding"/>
    <property type="evidence" value="ECO:0007669"/>
    <property type="project" value="UniProtKB-KW"/>
</dbReference>
<dbReference type="InterPro" id="IPR017437">
    <property type="entry name" value="ATP-NAD_kinase_PpnK-typ_C"/>
</dbReference>
<name>A0A7G6E0E2_THEFR</name>
<protein>
    <recommendedName>
        <fullName evidence="8">NAD kinase</fullName>
        <ecNumber evidence="8">2.7.1.23</ecNumber>
    </recommendedName>
    <alternativeName>
        <fullName evidence="8">ATP-dependent NAD kinase</fullName>
    </alternativeName>
</protein>
<dbReference type="Gene3D" id="2.60.200.30">
    <property type="entry name" value="Probable inorganic polyphosphate/atp-NAD kinase, domain 2"/>
    <property type="match status" value="1"/>
</dbReference>
<keyword evidence="5 8" id="KW-0521">NADP</keyword>
<keyword evidence="1 8" id="KW-0808">Transferase</keyword>
<evidence type="ECO:0000256" key="3">
    <source>
        <dbReference type="ARBA" id="ARBA00022777"/>
    </source>
</evidence>
<comment type="subcellular location">
    <subcellularLocation>
        <location evidence="8">Cytoplasm</location>
    </subcellularLocation>
</comment>
<dbReference type="GO" id="GO:0046872">
    <property type="term" value="F:metal ion binding"/>
    <property type="evidence" value="ECO:0007669"/>
    <property type="project" value="UniProtKB-UniRule"/>
</dbReference>
<comment type="similarity">
    <text evidence="8">Belongs to the NAD kinase family.</text>
</comment>
<dbReference type="PANTHER" id="PTHR20275:SF0">
    <property type="entry name" value="NAD KINASE"/>
    <property type="match status" value="1"/>
</dbReference>
<feature type="binding site" evidence="8">
    <location>
        <position position="242"/>
    </location>
    <ligand>
        <name>NAD(+)</name>
        <dbReference type="ChEBI" id="CHEBI:57540"/>
    </ligand>
</feature>
<dbReference type="InterPro" id="IPR017438">
    <property type="entry name" value="ATP-NAD_kinase_N"/>
</dbReference>
<dbReference type="Gene3D" id="3.40.50.10330">
    <property type="entry name" value="Probable inorganic polyphosphate/atp-NAD kinase, domain 1"/>
    <property type="match status" value="1"/>
</dbReference>